<protein>
    <submittedName>
        <fullName evidence="2">Uncharacterized protein</fullName>
    </submittedName>
</protein>
<evidence type="ECO:0000313" key="2">
    <source>
        <dbReference type="EMBL" id="QOR58023.1"/>
    </source>
</evidence>
<reference evidence="2 3" key="1">
    <citation type="submission" date="2020-07" db="EMBL/GenBank/DDBJ databases">
        <title>Taxonomic proposal: Crassvirales, a new order of highly abundant and diverse bacterial viruses.</title>
        <authorList>
            <person name="Shkoporov A.N."/>
            <person name="Stockdale S.R."/>
            <person name="Guerin E."/>
            <person name="Ross R.P."/>
            <person name="Hill C."/>
        </authorList>
    </citation>
    <scope>NUCLEOTIDE SEQUENCE [LARGE SCALE GENOMIC DNA]</scope>
</reference>
<dbReference type="GeneID" id="65128475"/>
<evidence type="ECO:0000256" key="1">
    <source>
        <dbReference type="SAM" id="Phobius"/>
    </source>
</evidence>
<proteinExistence type="predicted"/>
<evidence type="ECO:0000313" key="3">
    <source>
        <dbReference type="Proteomes" id="UP000593838"/>
    </source>
</evidence>
<dbReference type="RefSeq" id="YP_010110181.1">
    <property type="nucleotide sequence ID" value="NC_055868.1"/>
</dbReference>
<keyword evidence="1" id="KW-0812">Transmembrane</keyword>
<keyword evidence="3" id="KW-1185">Reference proteome</keyword>
<dbReference type="KEGG" id="vg:65128475"/>
<keyword evidence="1" id="KW-1133">Transmembrane helix</keyword>
<accession>A0A7M1RUF1</accession>
<feature type="transmembrane region" description="Helical" evidence="1">
    <location>
        <begin position="7"/>
        <end position="25"/>
    </location>
</feature>
<keyword evidence="1" id="KW-0472">Membrane</keyword>
<dbReference type="EMBL" id="MT774375">
    <property type="protein sequence ID" value="QOR58023.1"/>
    <property type="molecule type" value="Genomic_DNA"/>
</dbReference>
<name>A0A7M1RUF1_9CAUD</name>
<dbReference type="Proteomes" id="UP000593838">
    <property type="component" value="Segment"/>
</dbReference>
<sequence length="154" mass="17748">MNKFRDWALGCLCLVLLGAILWYGYDKYHGTKPEMVEDQQSTEVIIPTLDQKLNDWNAEKHNTELYDLCMELPEQIVKTILNRIGTTATYEEIAEEYLRNTNYYISMQLKEVMPGITGPDAKNAKVEIRTEVERPIPEKDKPVTVPVIVKDSVK</sequence>
<organism evidence="2 3">
    <name type="scientific">uncultured phage cr50_1</name>
    <dbReference type="NCBI Taxonomy" id="2772059"/>
    <lineage>
        <taxon>Viruses</taxon>
        <taxon>Duplodnaviria</taxon>
        <taxon>Heunggongvirae</taxon>
        <taxon>Uroviricota</taxon>
        <taxon>Caudoviricetes</taxon>
        <taxon>Crassvirales</taxon>
        <taxon>Suoliviridae</taxon>
        <taxon>Boorivirinae</taxon>
        <taxon>Cohcovirus</taxon>
        <taxon>Cohcovirus hiberniae</taxon>
    </lineage>
</organism>